<name>A0A831PIP7_9BACT</name>
<dbReference type="InterPro" id="IPR035931">
    <property type="entry name" value="YlxR-like_sf"/>
</dbReference>
<organism evidence="3">
    <name type="scientific">Geoalkalibacter subterraneus</name>
    <dbReference type="NCBI Taxonomy" id="483547"/>
    <lineage>
        <taxon>Bacteria</taxon>
        <taxon>Pseudomonadati</taxon>
        <taxon>Thermodesulfobacteriota</taxon>
        <taxon>Desulfuromonadia</taxon>
        <taxon>Desulfuromonadales</taxon>
        <taxon>Geoalkalibacteraceae</taxon>
        <taxon>Geoalkalibacter</taxon>
    </lineage>
</organism>
<dbReference type="PANTHER" id="PTHR34215:SF1">
    <property type="entry name" value="YLXR DOMAIN-CONTAINING PROTEIN"/>
    <property type="match status" value="1"/>
</dbReference>
<dbReference type="InterPro" id="IPR029064">
    <property type="entry name" value="Ribosomal_eL30-like_sf"/>
</dbReference>
<evidence type="ECO:0000259" key="1">
    <source>
        <dbReference type="Pfam" id="PF01248"/>
    </source>
</evidence>
<dbReference type="Proteomes" id="UP000886162">
    <property type="component" value="Unassembled WGS sequence"/>
</dbReference>
<comment type="caution">
    <text evidence="3">The sequence shown here is derived from an EMBL/GenBank/DDBJ whole genome shotgun (WGS) entry which is preliminary data.</text>
</comment>
<gene>
    <name evidence="3" type="ORF">ENN94_04090</name>
</gene>
<dbReference type="EMBL" id="DSDO01000285">
    <property type="protein sequence ID" value="HDR46864.1"/>
    <property type="molecule type" value="Genomic_DNA"/>
</dbReference>
<dbReference type="Gene3D" id="3.30.1230.10">
    <property type="entry name" value="YlxR-like"/>
    <property type="match status" value="1"/>
</dbReference>
<dbReference type="Gene3D" id="3.30.1330.30">
    <property type="match status" value="1"/>
</dbReference>
<feature type="domain" description="Ribosomal protein eL8/eL30/eS12/Gadd45" evidence="1">
    <location>
        <begin position="95"/>
        <end position="174"/>
    </location>
</feature>
<dbReference type="SUPFAM" id="SSF55315">
    <property type="entry name" value="L30e-like"/>
    <property type="match status" value="1"/>
</dbReference>
<evidence type="ECO:0000259" key="2">
    <source>
        <dbReference type="Pfam" id="PF04296"/>
    </source>
</evidence>
<dbReference type="PANTHER" id="PTHR34215">
    <property type="entry name" value="BLL0784 PROTEIN"/>
    <property type="match status" value="1"/>
</dbReference>
<protein>
    <submittedName>
        <fullName evidence="3">DUF448 domain-containing protein</fullName>
    </submittedName>
</protein>
<dbReference type="AlphaFoldDB" id="A0A831PIP7"/>
<dbReference type="CDD" id="cd00279">
    <property type="entry name" value="YlxR"/>
    <property type="match status" value="1"/>
</dbReference>
<accession>A0A831PIP7</accession>
<dbReference type="Pfam" id="PF04296">
    <property type="entry name" value="YlxR"/>
    <property type="match status" value="1"/>
</dbReference>
<dbReference type="InterPro" id="IPR037465">
    <property type="entry name" value="YlxR"/>
</dbReference>
<reference evidence="3" key="1">
    <citation type="journal article" date="2020" name="mSystems">
        <title>Genome- and Community-Level Interaction Insights into Carbon Utilization and Element Cycling Functions of Hydrothermarchaeota in Hydrothermal Sediment.</title>
        <authorList>
            <person name="Zhou Z."/>
            <person name="Liu Y."/>
            <person name="Xu W."/>
            <person name="Pan J."/>
            <person name="Luo Z.H."/>
            <person name="Li M."/>
        </authorList>
    </citation>
    <scope>NUCLEOTIDE SEQUENCE [LARGE SCALE GENOMIC DNA]</scope>
    <source>
        <strain evidence="3">SpSt-1220</strain>
    </source>
</reference>
<evidence type="ECO:0000313" key="3">
    <source>
        <dbReference type="EMBL" id="HDR46864.1"/>
    </source>
</evidence>
<feature type="domain" description="YlxR" evidence="2">
    <location>
        <begin position="9"/>
        <end position="74"/>
    </location>
</feature>
<dbReference type="Pfam" id="PF01248">
    <property type="entry name" value="Ribosomal_L7Ae"/>
    <property type="match status" value="1"/>
</dbReference>
<dbReference type="InterPro" id="IPR007393">
    <property type="entry name" value="YlxR_dom"/>
</dbReference>
<sequence length="197" mass="21456">MAAAHQPLRTCLGCRGQKDKTALVRYVMGPDGAIHVDLRNKLPGRGAYTCVERDCILRAVRRGGFQRTFRGRCLAPDAEELLGELTRQLAVRVDNLIGMLRKAGQIVGGGNGVMAALDKGEPLQMVVTAADVSTGILEKIRRKATAREIPVFQWGSKADLGRLTGREQRSVLGIRSCALAKALDDGLKRYEQFVGEI</sequence>
<dbReference type="InterPro" id="IPR004038">
    <property type="entry name" value="Ribosomal_eL8/eL30/eS12/Gad45"/>
</dbReference>
<proteinExistence type="predicted"/>
<dbReference type="SUPFAM" id="SSF64376">
    <property type="entry name" value="YlxR-like"/>
    <property type="match status" value="1"/>
</dbReference>